<keyword evidence="1" id="KW-0812">Transmembrane</keyword>
<feature type="transmembrane region" description="Helical" evidence="1">
    <location>
        <begin position="39"/>
        <end position="64"/>
    </location>
</feature>
<evidence type="ECO:0000313" key="6">
    <source>
        <dbReference type="WBParaSite" id="BXY_1530400.1"/>
    </source>
</evidence>
<sequence length="149" mass="17344">MDLVLLIDIFNDVFGITLPVFAIILVLRRTPSQHVRVYSRMLIASCILDIIYTITNIVSMITLIFAERKVFFIIRNQYLWPYHLAWTCALLAHLYCIFVSIILIPIQFMYRYKVVTSTTTSYTVLALLYYRHLCGNASYSTAIYVSNHC</sequence>
<evidence type="ECO:0000313" key="2">
    <source>
        <dbReference type="EMBL" id="CAD5222367.1"/>
    </source>
</evidence>
<dbReference type="AlphaFoldDB" id="A0A1I7SQJ2"/>
<reference evidence="3" key="2">
    <citation type="submission" date="2020-08" db="EMBL/GenBank/DDBJ databases">
        <authorList>
            <person name="Kikuchi T."/>
        </authorList>
    </citation>
    <scope>NUCLEOTIDE SEQUENCE</scope>
    <source>
        <strain evidence="2">Ka4C1</strain>
    </source>
</reference>
<dbReference type="Pfam" id="PF10326">
    <property type="entry name" value="7TM_GPCR_Str"/>
    <property type="match status" value="1"/>
</dbReference>
<feature type="transmembrane region" description="Helical" evidence="1">
    <location>
        <begin position="84"/>
        <end position="104"/>
    </location>
</feature>
<accession>A0A1I7SQJ2</accession>
<dbReference type="EMBL" id="CAJFCV020000003">
    <property type="protein sequence ID" value="CAG9109982.1"/>
    <property type="molecule type" value="Genomic_DNA"/>
</dbReference>
<dbReference type="Proteomes" id="UP000095284">
    <property type="component" value="Unplaced"/>
</dbReference>
<evidence type="ECO:0000256" key="1">
    <source>
        <dbReference type="SAM" id="Phobius"/>
    </source>
</evidence>
<dbReference type="InterPro" id="IPR019428">
    <property type="entry name" value="7TM_GPCR_serpentine_rcpt_Str"/>
</dbReference>
<proteinExistence type="predicted"/>
<reference evidence="6" key="1">
    <citation type="submission" date="2016-11" db="UniProtKB">
        <authorList>
            <consortium name="WormBaseParasite"/>
        </authorList>
    </citation>
    <scope>IDENTIFICATION</scope>
</reference>
<evidence type="ECO:0000313" key="3">
    <source>
        <dbReference type="EMBL" id="CAG9109982.1"/>
    </source>
</evidence>
<protein>
    <submittedName>
        <fullName evidence="2">(pine wood nematode) hypothetical protein</fullName>
    </submittedName>
</protein>
<evidence type="ECO:0000313" key="4">
    <source>
        <dbReference type="Proteomes" id="UP000095284"/>
    </source>
</evidence>
<feature type="transmembrane region" description="Helical" evidence="1">
    <location>
        <begin position="6"/>
        <end position="27"/>
    </location>
</feature>
<dbReference type="Proteomes" id="UP000582659">
    <property type="component" value="Unassembled WGS sequence"/>
</dbReference>
<keyword evidence="1" id="KW-0472">Membrane</keyword>
<gene>
    <name evidence="2" type="ORF">BXYJ_LOCUS7335</name>
</gene>
<organism evidence="4 6">
    <name type="scientific">Bursaphelenchus xylophilus</name>
    <name type="common">Pinewood nematode worm</name>
    <name type="synonym">Aphelenchoides xylophilus</name>
    <dbReference type="NCBI Taxonomy" id="6326"/>
    <lineage>
        <taxon>Eukaryota</taxon>
        <taxon>Metazoa</taxon>
        <taxon>Ecdysozoa</taxon>
        <taxon>Nematoda</taxon>
        <taxon>Chromadorea</taxon>
        <taxon>Rhabditida</taxon>
        <taxon>Tylenchina</taxon>
        <taxon>Tylenchomorpha</taxon>
        <taxon>Aphelenchoidea</taxon>
        <taxon>Aphelenchoididae</taxon>
        <taxon>Bursaphelenchus</taxon>
    </lineage>
</organism>
<keyword evidence="1" id="KW-1133">Transmembrane helix</keyword>
<dbReference type="Proteomes" id="UP000659654">
    <property type="component" value="Unassembled WGS sequence"/>
</dbReference>
<dbReference type="WBParaSite" id="BXY_1530400.1">
    <property type="protein sequence ID" value="BXY_1530400.1"/>
    <property type="gene ID" value="BXY_1530400"/>
</dbReference>
<name>A0A1I7SQJ2_BURXY</name>
<dbReference type="EMBL" id="CAJFDI010000003">
    <property type="protein sequence ID" value="CAD5222367.1"/>
    <property type="molecule type" value="Genomic_DNA"/>
</dbReference>
<dbReference type="SMR" id="A0A1I7SQJ2"/>
<keyword evidence="5" id="KW-1185">Reference proteome</keyword>
<evidence type="ECO:0000313" key="5">
    <source>
        <dbReference type="Proteomes" id="UP000659654"/>
    </source>
</evidence>